<dbReference type="Proteomes" id="UP000663887">
    <property type="component" value="Unassembled WGS sequence"/>
</dbReference>
<accession>A0A819BKK9</accession>
<dbReference type="EMBL" id="CAJNRG010010184">
    <property type="protein sequence ID" value="CAF2120058.1"/>
    <property type="molecule type" value="Genomic_DNA"/>
</dbReference>
<gene>
    <name evidence="2" type="ORF">UXM345_LOCUS4939</name>
    <name evidence="1" type="ORF">XDN619_LOCUS22519</name>
</gene>
<evidence type="ECO:0000313" key="1">
    <source>
        <dbReference type="EMBL" id="CAF2120058.1"/>
    </source>
</evidence>
<protein>
    <submittedName>
        <fullName evidence="2">Uncharacterized protein</fullName>
    </submittedName>
</protein>
<dbReference type="EMBL" id="CAJOBF010000351">
    <property type="protein sequence ID" value="CAF3803260.1"/>
    <property type="molecule type" value="Genomic_DNA"/>
</dbReference>
<name>A0A819BKK9_9BILA</name>
<proteinExistence type="predicted"/>
<dbReference type="Proteomes" id="UP000663842">
    <property type="component" value="Unassembled WGS sequence"/>
</dbReference>
<sequence length="114" mass="13333">MSKENRPQDQSNKVKSEKYESEMIDILEELKKDSNIGKAIDQIIEDLIDINEMQSKFKDEEIEHNIAKFTRHLVKKHEDIDGNIVENDIIDDRYAITKKTKMAIKKNAQRVCSV</sequence>
<dbReference type="AlphaFoldDB" id="A0A819BKK9"/>
<evidence type="ECO:0000313" key="3">
    <source>
        <dbReference type="Proteomes" id="UP000663842"/>
    </source>
</evidence>
<reference evidence="2" key="1">
    <citation type="submission" date="2021-02" db="EMBL/GenBank/DDBJ databases">
        <authorList>
            <person name="Nowell W R."/>
        </authorList>
    </citation>
    <scope>NUCLEOTIDE SEQUENCE</scope>
</reference>
<evidence type="ECO:0000313" key="2">
    <source>
        <dbReference type="EMBL" id="CAF3803260.1"/>
    </source>
</evidence>
<organism evidence="2 3">
    <name type="scientific">Rotaria magnacalcarata</name>
    <dbReference type="NCBI Taxonomy" id="392030"/>
    <lineage>
        <taxon>Eukaryota</taxon>
        <taxon>Metazoa</taxon>
        <taxon>Spiralia</taxon>
        <taxon>Gnathifera</taxon>
        <taxon>Rotifera</taxon>
        <taxon>Eurotatoria</taxon>
        <taxon>Bdelloidea</taxon>
        <taxon>Philodinida</taxon>
        <taxon>Philodinidae</taxon>
        <taxon>Rotaria</taxon>
    </lineage>
</organism>
<comment type="caution">
    <text evidence="2">The sequence shown here is derived from an EMBL/GenBank/DDBJ whole genome shotgun (WGS) entry which is preliminary data.</text>
</comment>